<keyword evidence="3" id="KW-1185">Reference proteome</keyword>
<evidence type="ECO:0000256" key="1">
    <source>
        <dbReference type="SAM" id="SignalP"/>
    </source>
</evidence>
<accession>A0A918WKY6</accession>
<feature type="signal peptide" evidence="1">
    <location>
        <begin position="1"/>
        <end position="19"/>
    </location>
</feature>
<feature type="chain" id="PRO_5037403318" description="Peptidase C39-like domain-containing protein" evidence="1">
    <location>
        <begin position="20"/>
        <end position="423"/>
    </location>
</feature>
<organism evidence="2 3">
    <name type="scientific">Roseibacillus persicicus</name>
    <dbReference type="NCBI Taxonomy" id="454148"/>
    <lineage>
        <taxon>Bacteria</taxon>
        <taxon>Pseudomonadati</taxon>
        <taxon>Verrucomicrobiota</taxon>
        <taxon>Verrucomicrobiia</taxon>
        <taxon>Verrucomicrobiales</taxon>
        <taxon>Verrucomicrobiaceae</taxon>
        <taxon>Roseibacillus</taxon>
    </lineage>
</organism>
<evidence type="ECO:0000313" key="2">
    <source>
        <dbReference type="EMBL" id="GHC55872.1"/>
    </source>
</evidence>
<dbReference type="Proteomes" id="UP000644507">
    <property type="component" value="Unassembled WGS sequence"/>
</dbReference>
<dbReference type="RefSeq" id="WP_189570147.1">
    <property type="nucleotide sequence ID" value="NZ_BMXI01000009.1"/>
</dbReference>
<gene>
    <name evidence="2" type="ORF">GCM10007100_23390</name>
</gene>
<reference evidence="2" key="2">
    <citation type="submission" date="2020-09" db="EMBL/GenBank/DDBJ databases">
        <authorList>
            <person name="Sun Q."/>
            <person name="Kim S."/>
        </authorList>
    </citation>
    <scope>NUCLEOTIDE SEQUENCE</scope>
    <source>
        <strain evidence="2">KCTC 12988</strain>
    </source>
</reference>
<sequence length="423" mass="47771">MKISLLLLTVLLFSPSLQAIPNSVFGGIANVESPFNGRDLTDSLIAAAAGGVGELPGEWQDEASVPGTRSAYLLARPKVFGQEALLVRGLWRKEKLEEIQITFNDAGSYFGYFSEEAPENLSARAKVDFFREKMALRQQEFAELHEKSYESIREQLEQRGTGRTREIRFGKSRSIRAEVEQFEWDGVTARLFHGKDRLVRVSLSSSESLPETWMDREVAELDSRAYSNWLKDRVEKKQNGDLLLSELAVVPQGYRPYCGLNTLVMSGRYLGLHLDEDWLACAGQFQNTGSAAGSQMLSLYNSVASEAGLKMKRLNRFDTAMVKRSLREGLPVIVWRRWDRERDQLHSSITRQVASGAEADWGPIEPSALPTEKAPLHASVIVGFNDEREEFLFLESWAGLETPRRMLVRELDSTAYLTFCFQK</sequence>
<reference evidence="2" key="1">
    <citation type="journal article" date="2014" name="Int. J. Syst. Evol. Microbiol.">
        <title>Complete genome sequence of Corynebacterium casei LMG S-19264T (=DSM 44701T), isolated from a smear-ripened cheese.</title>
        <authorList>
            <consortium name="US DOE Joint Genome Institute (JGI-PGF)"/>
            <person name="Walter F."/>
            <person name="Albersmeier A."/>
            <person name="Kalinowski J."/>
            <person name="Ruckert C."/>
        </authorList>
    </citation>
    <scope>NUCLEOTIDE SEQUENCE</scope>
    <source>
        <strain evidence="2">KCTC 12988</strain>
    </source>
</reference>
<dbReference type="EMBL" id="BMXI01000009">
    <property type="protein sequence ID" value="GHC55872.1"/>
    <property type="molecule type" value="Genomic_DNA"/>
</dbReference>
<evidence type="ECO:0000313" key="3">
    <source>
        <dbReference type="Proteomes" id="UP000644507"/>
    </source>
</evidence>
<dbReference type="AlphaFoldDB" id="A0A918WKY6"/>
<keyword evidence="1" id="KW-0732">Signal</keyword>
<protein>
    <recommendedName>
        <fullName evidence="4">Peptidase C39-like domain-containing protein</fullName>
    </recommendedName>
</protein>
<comment type="caution">
    <text evidence="2">The sequence shown here is derived from an EMBL/GenBank/DDBJ whole genome shotgun (WGS) entry which is preliminary data.</text>
</comment>
<proteinExistence type="predicted"/>
<name>A0A918WKY6_9BACT</name>
<evidence type="ECO:0008006" key="4">
    <source>
        <dbReference type="Google" id="ProtNLM"/>
    </source>
</evidence>